<dbReference type="Gene3D" id="1.10.940.10">
    <property type="entry name" value="NusB-like"/>
    <property type="match status" value="1"/>
</dbReference>
<evidence type="ECO:0000256" key="3">
    <source>
        <dbReference type="ARBA" id="ARBA00022884"/>
    </source>
</evidence>
<dbReference type="PANTHER" id="PTHR11078">
    <property type="entry name" value="N UTILIZATION SUBSTANCE PROTEIN B-RELATED"/>
    <property type="match status" value="1"/>
</dbReference>
<comment type="caution">
    <text evidence="8">The sequence shown here is derived from an EMBL/GenBank/DDBJ whole genome shotgun (WGS) entry which is preliminary data.</text>
</comment>
<keyword evidence="5 6" id="KW-0804">Transcription</keyword>
<keyword evidence="3 6" id="KW-0694">RNA-binding</keyword>
<evidence type="ECO:0000313" key="8">
    <source>
        <dbReference type="EMBL" id="PJE74243.1"/>
    </source>
</evidence>
<evidence type="ECO:0000256" key="5">
    <source>
        <dbReference type="ARBA" id="ARBA00023163"/>
    </source>
</evidence>
<protein>
    <recommendedName>
        <fullName evidence="6">Transcription antitermination protein NusB</fullName>
    </recommendedName>
    <alternativeName>
        <fullName evidence="6">Antitermination factor NusB</fullName>
    </alternativeName>
</protein>
<feature type="domain" description="Nudix hydrolase" evidence="7">
    <location>
        <begin position="162"/>
        <end position="299"/>
    </location>
</feature>
<dbReference type="InterPro" id="IPR000086">
    <property type="entry name" value="NUDIX_hydrolase_dom"/>
</dbReference>
<dbReference type="Gene3D" id="3.90.79.10">
    <property type="entry name" value="Nucleoside Triphosphate Pyrophosphohydrolase"/>
    <property type="match status" value="1"/>
</dbReference>
<reference evidence="9" key="1">
    <citation type="submission" date="2017-09" db="EMBL/GenBank/DDBJ databases">
        <title>Depth-based differentiation of microbial function through sediment-hosted aquifers and enrichment of novel symbionts in the deep terrestrial subsurface.</title>
        <authorList>
            <person name="Probst A.J."/>
            <person name="Ladd B."/>
            <person name="Jarett J.K."/>
            <person name="Geller-Mcgrath D.E."/>
            <person name="Sieber C.M.K."/>
            <person name="Emerson J.B."/>
            <person name="Anantharaman K."/>
            <person name="Thomas B.C."/>
            <person name="Malmstrom R."/>
            <person name="Stieglmeier M."/>
            <person name="Klingl A."/>
            <person name="Woyke T."/>
            <person name="Ryan C.M."/>
            <person name="Banfield J.F."/>
        </authorList>
    </citation>
    <scope>NUCLEOTIDE SEQUENCE [LARGE SCALE GENOMIC DNA]</scope>
</reference>
<dbReference type="InterPro" id="IPR011605">
    <property type="entry name" value="NusB_fam"/>
</dbReference>
<dbReference type="AlphaFoldDB" id="A0A2M8LCB2"/>
<dbReference type="InterPro" id="IPR035926">
    <property type="entry name" value="NusB-like_sf"/>
</dbReference>
<dbReference type="NCBIfam" id="TIGR01951">
    <property type="entry name" value="nusB"/>
    <property type="match status" value="1"/>
</dbReference>
<dbReference type="Pfam" id="PF01029">
    <property type="entry name" value="NusB"/>
    <property type="match status" value="1"/>
</dbReference>
<dbReference type="GO" id="GO:0003723">
    <property type="term" value="F:RNA binding"/>
    <property type="evidence" value="ECO:0007669"/>
    <property type="project" value="UniProtKB-UniRule"/>
</dbReference>
<comment type="similarity">
    <text evidence="1 6">Belongs to the NusB family.</text>
</comment>
<evidence type="ECO:0000256" key="6">
    <source>
        <dbReference type="HAMAP-Rule" id="MF_00073"/>
    </source>
</evidence>
<dbReference type="SUPFAM" id="SSF48013">
    <property type="entry name" value="NusB-like"/>
    <property type="match status" value="1"/>
</dbReference>
<dbReference type="InterPro" id="IPR006027">
    <property type="entry name" value="NusB_RsmB_TIM44"/>
</dbReference>
<sequence length="299" mass="33104">MANRHLARSVVLQSLFESDMRNAGEDVLLASIRRNATEFAPGVSDVSFMETLAQSVLAKRSELDLIITKAAPDWPIDKISAVDRNILRLGLYELLFADREEVPAKVAINEAIELAKGFGGENSGKFVNGVLGSVYKELGEPGKDAVSKKKDEKFNLPFDKMPIVKLGGAVVYSRHEGQVYLALVHDVFGHWTLSKGSLPDGEDVEVGTINKIKEEIGVDIVIKKEIASNEYVATHPEKGKMRKQVTYFLAETKYGDLKLKETGGLDKAQWFPVEQIAELNFYEDMLPVITKAIKAIPKK</sequence>
<dbReference type="CDD" id="cd00619">
    <property type="entry name" value="Terminator_NusB"/>
    <property type="match status" value="1"/>
</dbReference>
<organism evidence="8 9">
    <name type="scientific">Candidatus Taylorbacteria bacterium CG10_big_fil_rev_8_21_14_0_10_41_48</name>
    <dbReference type="NCBI Taxonomy" id="1975024"/>
    <lineage>
        <taxon>Bacteria</taxon>
        <taxon>Candidatus Tayloriibacteriota</taxon>
    </lineage>
</organism>
<dbReference type="PROSITE" id="PS51462">
    <property type="entry name" value="NUDIX"/>
    <property type="match status" value="1"/>
</dbReference>
<evidence type="ECO:0000313" key="9">
    <source>
        <dbReference type="Proteomes" id="UP000228700"/>
    </source>
</evidence>
<proteinExistence type="inferred from homology"/>
<evidence type="ECO:0000256" key="4">
    <source>
        <dbReference type="ARBA" id="ARBA00023015"/>
    </source>
</evidence>
<dbReference type="GO" id="GO:0031564">
    <property type="term" value="P:transcription antitermination"/>
    <property type="evidence" value="ECO:0007669"/>
    <property type="project" value="UniProtKB-KW"/>
</dbReference>
<dbReference type="GO" id="GO:0005829">
    <property type="term" value="C:cytosol"/>
    <property type="evidence" value="ECO:0007669"/>
    <property type="project" value="TreeGrafter"/>
</dbReference>
<evidence type="ECO:0000256" key="1">
    <source>
        <dbReference type="ARBA" id="ARBA00005952"/>
    </source>
</evidence>
<dbReference type="HAMAP" id="MF_00073">
    <property type="entry name" value="NusB"/>
    <property type="match status" value="1"/>
</dbReference>
<comment type="function">
    <text evidence="6">Involved in transcription antitermination. Required for transcription of ribosomal RNA (rRNA) genes. Binds specifically to the boxA antiterminator sequence of the ribosomal RNA (rrn) operons.</text>
</comment>
<evidence type="ECO:0000259" key="7">
    <source>
        <dbReference type="PROSITE" id="PS51462"/>
    </source>
</evidence>
<dbReference type="Pfam" id="PF00293">
    <property type="entry name" value="NUDIX"/>
    <property type="match status" value="1"/>
</dbReference>
<accession>A0A2M8LCB2</accession>
<dbReference type="PANTHER" id="PTHR11078:SF3">
    <property type="entry name" value="ANTITERMINATION NUSB DOMAIN-CONTAINING PROTEIN"/>
    <property type="match status" value="1"/>
</dbReference>
<dbReference type="Proteomes" id="UP000228700">
    <property type="component" value="Unassembled WGS sequence"/>
</dbReference>
<dbReference type="EMBL" id="PFEQ01000009">
    <property type="protein sequence ID" value="PJE74243.1"/>
    <property type="molecule type" value="Genomic_DNA"/>
</dbReference>
<gene>
    <name evidence="6 8" type="primary">nusB</name>
    <name evidence="8" type="ORF">COV01_01980</name>
</gene>
<keyword evidence="2 6" id="KW-0889">Transcription antitermination</keyword>
<keyword evidence="4 6" id="KW-0805">Transcription regulation</keyword>
<dbReference type="GO" id="GO:0006353">
    <property type="term" value="P:DNA-templated transcription termination"/>
    <property type="evidence" value="ECO:0007669"/>
    <property type="project" value="UniProtKB-UniRule"/>
</dbReference>
<name>A0A2M8LCB2_9BACT</name>
<evidence type="ECO:0000256" key="2">
    <source>
        <dbReference type="ARBA" id="ARBA00022814"/>
    </source>
</evidence>
<dbReference type="SUPFAM" id="SSF55811">
    <property type="entry name" value="Nudix"/>
    <property type="match status" value="1"/>
</dbReference>
<dbReference type="InterPro" id="IPR015797">
    <property type="entry name" value="NUDIX_hydrolase-like_dom_sf"/>
</dbReference>